<evidence type="ECO:0000313" key="2">
    <source>
        <dbReference type="Proteomes" id="UP001377567"/>
    </source>
</evidence>
<accession>A0AAV5RVM0</accession>
<sequence length="244" mass="27096">MLRLTRSRLVAARSAISPLAAVSRNSKGLSAGIQYSRRYASSKQAKTGKDDLPSFKKLIMIGIVGTAIFVKTVGSLDKNKHKTSFSEAEYQQVVNGLKRRVALFQPGEIDMQLTTIDNIKDAKAKMTNEDPAAKFIDPKDVVEEHRTNPDDRYKALLDNIYAVFGKDYVHNLPEGLLVNLLVQYVKDNVNQGDKVVIVDFPRNLKDASIFESEVAVASKITVPKSESESDVCKYFDTVDKVVLV</sequence>
<dbReference type="EMBL" id="BTGD01000003">
    <property type="protein sequence ID" value="GMM54733.1"/>
    <property type="molecule type" value="Genomic_DNA"/>
</dbReference>
<reference evidence="1 2" key="1">
    <citation type="journal article" date="2023" name="Elife">
        <title>Identification of key yeast species and microbe-microbe interactions impacting larval growth of Drosophila in the wild.</title>
        <authorList>
            <person name="Mure A."/>
            <person name="Sugiura Y."/>
            <person name="Maeda R."/>
            <person name="Honda K."/>
            <person name="Sakurai N."/>
            <person name="Takahashi Y."/>
            <person name="Watada M."/>
            <person name="Katoh T."/>
            <person name="Gotoh A."/>
            <person name="Gotoh Y."/>
            <person name="Taniguchi I."/>
            <person name="Nakamura K."/>
            <person name="Hayashi T."/>
            <person name="Katayama T."/>
            <person name="Uemura T."/>
            <person name="Hattori Y."/>
        </authorList>
    </citation>
    <scope>NUCLEOTIDE SEQUENCE [LARGE SCALE GENOMIC DNA]</scope>
    <source>
        <strain evidence="1 2">KH-74</strain>
    </source>
</reference>
<dbReference type="AlphaFoldDB" id="A0AAV5RVM0"/>
<protein>
    <submittedName>
        <fullName evidence="1">Aim36 protein</fullName>
    </submittedName>
</protein>
<comment type="caution">
    <text evidence="1">The sequence shown here is derived from an EMBL/GenBank/DDBJ whole genome shotgun (WGS) entry which is preliminary data.</text>
</comment>
<name>A0AAV5RVM0_MAUHU</name>
<evidence type="ECO:0000313" key="1">
    <source>
        <dbReference type="EMBL" id="GMM54733.1"/>
    </source>
</evidence>
<dbReference type="Proteomes" id="UP001377567">
    <property type="component" value="Unassembled WGS sequence"/>
</dbReference>
<proteinExistence type="predicted"/>
<organism evidence="1 2">
    <name type="scientific">Maudiozyma humilis</name>
    <name type="common">Sour dough yeast</name>
    <name type="synonym">Kazachstania humilis</name>
    <dbReference type="NCBI Taxonomy" id="51915"/>
    <lineage>
        <taxon>Eukaryota</taxon>
        <taxon>Fungi</taxon>
        <taxon>Dikarya</taxon>
        <taxon>Ascomycota</taxon>
        <taxon>Saccharomycotina</taxon>
        <taxon>Saccharomycetes</taxon>
        <taxon>Saccharomycetales</taxon>
        <taxon>Saccharomycetaceae</taxon>
        <taxon>Maudiozyma</taxon>
    </lineage>
</organism>
<gene>
    <name evidence="1" type="ORF">DAKH74_013490</name>
</gene>
<keyword evidence="2" id="KW-1185">Reference proteome</keyword>